<feature type="non-terminal residue" evidence="6">
    <location>
        <position position="158"/>
    </location>
</feature>
<name>T0YSU7_9ZZZZ</name>
<dbReference type="Gene3D" id="1.10.1740.10">
    <property type="match status" value="1"/>
</dbReference>
<protein>
    <submittedName>
        <fullName evidence="6">RNA polymerase, sigma-24 subunit, ECF subfamily</fullName>
    </submittedName>
</protein>
<keyword evidence="2" id="KW-0731">Sigma factor</keyword>
<evidence type="ECO:0000313" key="6">
    <source>
        <dbReference type="EMBL" id="EQD36228.1"/>
    </source>
</evidence>
<dbReference type="InterPro" id="IPR039425">
    <property type="entry name" value="RNA_pol_sigma-70-like"/>
</dbReference>
<dbReference type="GO" id="GO:0016987">
    <property type="term" value="F:sigma factor activity"/>
    <property type="evidence" value="ECO:0007669"/>
    <property type="project" value="UniProtKB-KW"/>
</dbReference>
<gene>
    <name evidence="6" type="ORF">B1B_16592</name>
</gene>
<comment type="caution">
    <text evidence="6">The sequence shown here is derived from an EMBL/GenBank/DDBJ whole genome shotgun (WGS) entry which is preliminary data.</text>
</comment>
<keyword evidence="1" id="KW-0805">Transcription regulation</keyword>
<keyword evidence="3" id="KW-0804">Transcription</keyword>
<evidence type="ECO:0000256" key="2">
    <source>
        <dbReference type="ARBA" id="ARBA00023082"/>
    </source>
</evidence>
<dbReference type="InterPro" id="IPR015797">
    <property type="entry name" value="NUDIX_hydrolase-like_dom_sf"/>
</dbReference>
<dbReference type="GO" id="GO:0006352">
    <property type="term" value="P:DNA-templated transcription initiation"/>
    <property type="evidence" value="ECO:0007669"/>
    <property type="project" value="InterPro"/>
</dbReference>
<dbReference type="SUPFAM" id="SSF88946">
    <property type="entry name" value="Sigma2 domain of RNA polymerase sigma factors"/>
    <property type="match status" value="1"/>
</dbReference>
<reference evidence="6" key="1">
    <citation type="submission" date="2013-08" db="EMBL/GenBank/DDBJ databases">
        <authorList>
            <person name="Mendez C."/>
            <person name="Richter M."/>
            <person name="Ferrer M."/>
            <person name="Sanchez J."/>
        </authorList>
    </citation>
    <scope>NUCLEOTIDE SEQUENCE</scope>
</reference>
<dbReference type="EMBL" id="AUZY01011045">
    <property type="protein sequence ID" value="EQD36228.1"/>
    <property type="molecule type" value="Genomic_DNA"/>
</dbReference>
<dbReference type="AlphaFoldDB" id="T0YSU7"/>
<dbReference type="InterPro" id="IPR007627">
    <property type="entry name" value="RNA_pol_sigma70_r2"/>
</dbReference>
<dbReference type="InterPro" id="IPR013325">
    <property type="entry name" value="RNA_pol_sigma_r2"/>
</dbReference>
<proteinExistence type="predicted"/>
<organism evidence="6">
    <name type="scientific">mine drainage metagenome</name>
    <dbReference type="NCBI Taxonomy" id="410659"/>
    <lineage>
        <taxon>unclassified sequences</taxon>
        <taxon>metagenomes</taxon>
        <taxon>ecological metagenomes</taxon>
    </lineage>
</organism>
<reference evidence="6" key="2">
    <citation type="journal article" date="2014" name="ISME J.">
        <title>Microbial stratification in low pH oxic and suboxic macroscopic growths along an acid mine drainage.</title>
        <authorList>
            <person name="Mendez-Garcia C."/>
            <person name="Mesa V."/>
            <person name="Sprenger R.R."/>
            <person name="Richter M."/>
            <person name="Diez M.S."/>
            <person name="Solano J."/>
            <person name="Bargiela R."/>
            <person name="Golyshina O.V."/>
            <person name="Manteca A."/>
            <person name="Ramos J.L."/>
            <person name="Gallego J.R."/>
            <person name="Llorente I."/>
            <person name="Martins Dos Santos V.A."/>
            <person name="Jensen O.N."/>
            <person name="Pelaez A.I."/>
            <person name="Sanchez J."/>
            <person name="Ferrer M."/>
        </authorList>
    </citation>
    <scope>NUCLEOTIDE SEQUENCE</scope>
</reference>
<dbReference type="PANTHER" id="PTHR43133:SF51">
    <property type="entry name" value="RNA POLYMERASE SIGMA FACTOR"/>
    <property type="match status" value="1"/>
</dbReference>
<sequence length="158" mass="17935">MARAPELSSLQGVGPDPSRRRPQGDHHVGRPPEELEEERRLVEAAKTDPAAFAKLYDRYVDAIHAYVYHQTGSWERAEDVTATTFMRAYAEIGKFEWRGVPYSAWLYRVASNLVLRDHRRPGWIELPEGLADPGEGPEAAAVRSEQVRRIQASVRRLS</sequence>
<feature type="domain" description="RNA polymerase sigma-70 region 2" evidence="5">
    <location>
        <begin position="55"/>
        <end position="123"/>
    </location>
</feature>
<dbReference type="Pfam" id="PF04542">
    <property type="entry name" value="Sigma70_r2"/>
    <property type="match status" value="1"/>
</dbReference>
<evidence type="ECO:0000256" key="1">
    <source>
        <dbReference type="ARBA" id="ARBA00023015"/>
    </source>
</evidence>
<feature type="region of interest" description="Disordered" evidence="4">
    <location>
        <begin position="1"/>
        <end position="38"/>
    </location>
</feature>
<evidence type="ECO:0000259" key="5">
    <source>
        <dbReference type="Pfam" id="PF04542"/>
    </source>
</evidence>
<accession>T0YSU7</accession>
<dbReference type="SUPFAM" id="SSF55811">
    <property type="entry name" value="Nudix"/>
    <property type="match status" value="1"/>
</dbReference>
<feature type="compositionally biased region" description="Basic and acidic residues" evidence="4">
    <location>
        <begin position="17"/>
        <end position="38"/>
    </location>
</feature>
<dbReference type="PANTHER" id="PTHR43133">
    <property type="entry name" value="RNA POLYMERASE ECF-TYPE SIGMA FACTO"/>
    <property type="match status" value="1"/>
</dbReference>
<evidence type="ECO:0000256" key="3">
    <source>
        <dbReference type="ARBA" id="ARBA00023163"/>
    </source>
</evidence>
<evidence type="ECO:0000256" key="4">
    <source>
        <dbReference type="SAM" id="MobiDB-lite"/>
    </source>
</evidence>